<protein>
    <recommendedName>
        <fullName evidence="4">DUF5671 domain-containing protein</fullName>
    </recommendedName>
</protein>
<keyword evidence="1" id="KW-0812">Transmembrane</keyword>
<dbReference type="AlphaFoldDB" id="A0A1G2GRM1"/>
<evidence type="ECO:0000313" key="2">
    <source>
        <dbReference type="EMBL" id="OGZ52846.1"/>
    </source>
</evidence>
<accession>A0A1G2GRM1</accession>
<evidence type="ECO:0000256" key="1">
    <source>
        <dbReference type="SAM" id="Phobius"/>
    </source>
</evidence>
<reference evidence="2 3" key="1">
    <citation type="journal article" date="2016" name="Nat. Commun.">
        <title>Thousands of microbial genomes shed light on interconnected biogeochemical processes in an aquifer system.</title>
        <authorList>
            <person name="Anantharaman K."/>
            <person name="Brown C.T."/>
            <person name="Hug L.A."/>
            <person name="Sharon I."/>
            <person name="Castelle C.J."/>
            <person name="Probst A.J."/>
            <person name="Thomas B.C."/>
            <person name="Singh A."/>
            <person name="Wilkins M.J."/>
            <person name="Karaoz U."/>
            <person name="Brodie E.L."/>
            <person name="Williams K.H."/>
            <person name="Hubbard S.S."/>
            <person name="Banfield J.F."/>
        </authorList>
    </citation>
    <scope>NUCLEOTIDE SEQUENCE [LARGE SCALE GENOMIC DNA]</scope>
</reference>
<evidence type="ECO:0000313" key="3">
    <source>
        <dbReference type="Proteomes" id="UP000179106"/>
    </source>
</evidence>
<dbReference type="EMBL" id="MHNW01000038">
    <property type="protein sequence ID" value="OGZ52846.1"/>
    <property type="molecule type" value="Genomic_DNA"/>
</dbReference>
<name>A0A1G2GRM1_9BACT</name>
<feature type="transmembrane region" description="Helical" evidence="1">
    <location>
        <begin position="7"/>
        <end position="29"/>
    </location>
</feature>
<keyword evidence="1" id="KW-0472">Membrane</keyword>
<evidence type="ECO:0008006" key="4">
    <source>
        <dbReference type="Google" id="ProtNLM"/>
    </source>
</evidence>
<comment type="caution">
    <text evidence="2">The sequence shown here is derived from an EMBL/GenBank/DDBJ whole genome shotgun (WGS) entry which is preliminary data.</text>
</comment>
<keyword evidence="1" id="KW-1133">Transmembrane helix</keyword>
<organism evidence="2 3">
    <name type="scientific">Candidatus Ryanbacteria bacterium RIFCSPLOWO2_01_FULL_48_26</name>
    <dbReference type="NCBI Taxonomy" id="1802126"/>
    <lineage>
        <taxon>Bacteria</taxon>
        <taxon>Candidatus Ryaniibacteriota</taxon>
    </lineage>
</organism>
<dbReference type="Proteomes" id="UP000179106">
    <property type="component" value="Unassembled WGS sequence"/>
</dbReference>
<gene>
    <name evidence="2" type="ORF">A3B25_01190</name>
</gene>
<feature type="transmembrane region" description="Helical" evidence="1">
    <location>
        <begin position="41"/>
        <end position="69"/>
    </location>
</feature>
<dbReference type="STRING" id="1802126.A3B25_01190"/>
<feature type="transmembrane region" description="Helical" evidence="1">
    <location>
        <begin position="81"/>
        <end position="102"/>
    </location>
</feature>
<proteinExistence type="predicted"/>
<sequence length="104" mass="11355">MKPIIKIALLNAALTTLYITAIATFLFYAPTFFGPERSDTVLVPIVMLSLFVFSAAITGALIFGRPALWYIDGKKKEAVSLLAHTLGIFFIITLIAICLLYISA</sequence>